<gene>
    <name evidence="7" type="ORF">VSR73_32775</name>
</gene>
<evidence type="ECO:0000313" key="7">
    <source>
        <dbReference type="EMBL" id="MEM5425819.1"/>
    </source>
</evidence>
<evidence type="ECO:0000256" key="1">
    <source>
        <dbReference type="ARBA" id="ARBA00011063"/>
    </source>
</evidence>
<dbReference type="InterPro" id="IPR023485">
    <property type="entry name" value="Ptyr_pPase"/>
</dbReference>
<dbReference type="RefSeq" id="WP_342949789.1">
    <property type="nucleotide sequence ID" value="NZ_JAYMRV010000013.1"/>
</dbReference>
<organism evidence="7 8">
    <name type="scientific">Paraburkholderia ferrariae</name>
    <dbReference type="NCBI Taxonomy" id="386056"/>
    <lineage>
        <taxon>Bacteria</taxon>
        <taxon>Pseudomonadati</taxon>
        <taxon>Pseudomonadota</taxon>
        <taxon>Betaproteobacteria</taxon>
        <taxon>Burkholderiales</taxon>
        <taxon>Burkholderiaceae</taxon>
        <taxon>Paraburkholderia</taxon>
    </lineage>
</organism>
<dbReference type="InterPro" id="IPR017867">
    <property type="entry name" value="Tyr_phospatase_low_mol_wt"/>
</dbReference>
<evidence type="ECO:0000259" key="6">
    <source>
        <dbReference type="SMART" id="SM00226"/>
    </source>
</evidence>
<reference evidence="7 8" key="1">
    <citation type="submission" date="2024-01" db="EMBL/GenBank/DDBJ databases">
        <title>The diversity of rhizobia nodulating Mimosa spp. in eleven states of Brazil covering several biomes is determined by host plant, location, and edaphic factors.</title>
        <authorList>
            <person name="Rouws L."/>
            <person name="Barauna A."/>
            <person name="Beukes C."/>
            <person name="De Faria S.M."/>
            <person name="Gross E."/>
            <person name="Dos Reis Junior F.B."/>
            <person name="Simon M."/>
            <person name="Maluk M."/>
            <person name="Odee D.W."/>
            <person name="Kenicer G."/>
            <person name="Young J.P.W."/>
            <person name="Reis V.M."/>
            <person name="Zilli J."/>
            <person name="James E.K."/>
        </authorList>
    </citation>
    <scope>NUCLEOTIDE SEQUENCE [LARGE SCALE GENOMIC DNA]</scope>
    <source>
        <strain evidence="7 8">JPY167</strain>
    </source>
</reference>
<proteinExistence type="inferred from homology"/>
<evidence type="ECO:0000313" key="8">
    <source>
        <dbReference type="Proteomes" id="UP001489897"/>
    </source>
</evidence>
<protein>
    <recommendedName>
        <fullName evidence="2">protein-tyrosine-phosphatase</fullName>
        <ecNumber evidence="2">3.1.3.48</ecNumber>
    </recommendedName>
</protein>
<dbReference type="PANTHER" id="PTHR11717">
    <property type="entry name" value="LOW MOLECULAR WEIGHT PROTEIN TYROSINE PHOSPHATASE"/>
    <property type="match status" value="1"/>
</dbReference>
<dbReference type="Pfam" id="PF01451">
    <property type="entry name" value="LMWPc"/>
    <property type="match status" value="1"/>
</dbReference>
<dbReference type="Gene3D" id="3.40.50.2300">
    <property type="match status" value="1"/>
</dbReference>
<feature type="domain" description="Phosphotyrosine protein phosphatase I" evidence="6">
    <location>
        <begin position="3"/>
        <end position="140"/>
    </location>
</feature>
<dbReference type="SMART" id="SM00226">
    <property type="entry name" value="LMWPc"/>
    <property type="match status" value="1"/>
</dbReference>
<dbReference type="EMBL" id="JAYMRV010000013">
    <property type="protein sequence ID" value="MEM5425819.1"/>
    <property type="molecule type" value="Genomic_DNA"/>
</dbReference>
<dbReference type="InterPro" id="IPR036196">
    <property type="entry name" value="Ptyr_pPase_sf"/>
</dbReference>
<sequence length="144" mass="15819">MMNSILVVCEGNLCRSPMAAAMLGSLLKGQQVASAGLNALVGMPAAQYACDVMRERGHDISGHRATQIARSLCSSADVILAMDGAQKRQIESQFSFTRGRVFRLGEFLDIDVEDPYRRPKSEFERCAELISVCLTEWTARFSAL</sequence>
<dbReference type="Proteomes" id="UP001489897">
    <property type="component" value="Unassembled WGS sequence"/>
</dbReference>
<dbReference type="SUPFAM" id="SSF52788">
    <property type="entry name" value="Phosphotyrosine protein phosphatases I"/>
    <property type="match status" value="1"/>
</dbReference>
<accession>A0ABU9S0H5</accession>
<dbReference type="EC" id="3.1.3.48" evidence="2"/>
<comment type="caution">
    <text evidence="7">The sequence shown here is derived from an EMBL/GenBank/DDBJ whole genome shotgun (WGS) entry which is preliminary data.</text>
</comment>
<evidence type="ECO:0000256" key="5">
    <source>
        <dbReference type="ARBA" id="ARBA00051722"/>
    </source>
</evidence>
<evidence type="ECO:0000256" key="4">
    <source>
        <dbReference type="ARBA" id="ARBA00022912"/>
    </source>
</evidence>
<dbReference type="GO" id="GO:0004725">
    <property type="term" value="F:protein tyrosine phosphatase activity"/>
    <property type="evidence" value="ECO:0007669"/>
    <property type="project" value="UniProtKB-EC"/>
</dbReference>
<dbReference type="InterPro" id="IPR050438">
    <property type="entry name" value="LMW_PTPase"/>
</dbReference>
<evidence type="ECO:0000256" key="2">
    <source>
        <dbReference type="ARBA" id="ARBA00013064"/>
    </source>
</evidence>
<name>A0ABU9S0H5_9BURK</name>
<keyword evidence="3 7" id="KW-0378">Hydrolase</keyword>
<keyword evidence="8" id="KW-1185">Reference proteome</keyword>
<keyword evidence="4" id="KW-0904">Protein phosphatase</keyword>
<comment type="similarity">
    <text evidence="1">Belongs to the low molecular weight phosphotyrosine protein phosphatase family.</text>
</comment>
<dbReference type="CDD" id="cd16343">
    <property type="entry name" value="LMWPTP"/>
    <property type="match status" value="1"/>
</dbReference>
<comment type="catalytic activity">
    <reaction evidence="5">
        <text>O-phospho-L-tyrosyl-[protein] + H2O = L-tyrosyl-[protein] + phosphate</text>
        <dbReference type="Rhea" id="RHEA:10684"/>
        <dbReference type="Rhea" id="RHEA-COMP:10136"/>
        <dbReference type="Rhea" id="RHEA-COMP:20101"/>
        <dbReference type="ChEBI" id="CHEBI:15377"/>
        <dbReference type="ChEBI" id="CHEBI:43474"/>
        <dbReference type="ChEBI" id="CHEBI:46858"/>
        <dbReference type="ChEBI" id="CHEBI:61978"/>
        <dbReference type="EC" id="3.1.3.48"/>
    </reaction>
</comment>
<dbReference type="PANTHER" id="PTHR11717:SF31">
    <property type="entry name" value="LOW MOLECULAR WEIGHT PROTEIN-TYROSINE-PHOSPHATASE ETP-RELATED"/>
    <property type="match status" value="1"/>
</dbReference>
<evidence type="ECO:0000256" key="3">
    <source>
        <dbReference type="ARBA" id="ARBA00022801"/>
    </source>
</evidence>
<dbReference type="PRINTS" id="PR00719">
    <property type="entry name" value="LMWPTPASE"/>
</dbReference>